<reference evidence="3 4" key="1">
    <citation type="submission" date="2020-08" db="EMBL/GenBank/DDBJ databases">
        <title>Genomic Encyclopedia of Type Strains, Phase IV (KMG-IV): sequencing the most valuable type-strain genomes for metagenomic binning, comparative biology and taxonomic classification.</title>
        <authorList>
            <person name="Goeker M."/>
        </authorList>
    </citation>
    <scope>NUCLEOTIDE SEQUENCE [LARGE SCALE GENOMIC DNA]</scope>
    <source>
        <strain evidence="3 4">DSM 103526</strain>
    </source>
</reference>
<evidence type="ECO:0000313" key="3">
    <source>
        <dbReference type="EMBL" id="MBB6214855.1"/>
    </source>
</evidence>
<keyword evidence="1" id="KW-0472">Membrane</keyword>
<dbReference type="InterPro" id="IPR019606">
    <property type="entry name" value="GerMN"/>
</dbReference>
<dbReference type="EMBL" id="JACHEN010000004">
    <property type="protein sequence ID" value="MBB6214855.1"/>
    <property type="molecule type" value="Genomic_DNA"/>
</dbReference>
<keyword evidence="1" id="KW-0812">Transmembrane</keyword>
<evidence type="ECO:0000259" key="2">
    <source>
        <dbReference type="SMART" id="SM00909"/>
    </source>
</evidence>
<keyword evidence="4" id="KW-1185">Reference proteome</keyword>
<organism evidence="3 4">
    <name type="scientific">Anaerosolibacter carboniphilus</name>
    <dbReference type="NCBI Taxonomy" id="1417629"/>
    <lineage>
        <taxon>Bacteria</taxon>
        <taxon>Bacillati</taxon>
        <taxon>Bacillota</taxon>
        <taxon>Clostridia</taxon>
        <taxon>Peptostreptococcales</taxon>
        <taxon>Thermotaleaceae</taxon>
        <taxon>Anaerosolibacter</taxon>
    </lineage>
</organism>
<dbReference type="Proteomes" id="UP000579281">
    <property type="component" value="Unassembled WGS sequence"/>
</dbReference>
<dbReference type="SMART" id="SM00909">
    <property type="entry name" value="Germane"/>
    <property type="match status" value="1"/>
</dbReference>
<proteinExistence type="predicted"/>
<protein>
    <recommendedName>
        <fullName evidence="2">GerMN domain-containing protein</fullName>
    </recommendedName>
</protein>
<gene>
    <name evidence="3" type="ORF">HNQ80_000940</name>
</gene>
<keyword evidence="1" id="KW-1133">Transmembrane helix</keyword>
<feature type="domain" description="GerMN" evidence="2">
    <location>
        <begin position="75"/>
        <end position="163"/>
    </location>
</feature>
<feature type="transmembrane region" description="Helical" evidence="1">
    <location>
        <begin position="7"/>
        <end position="25"/>
    </location>
</feature>
<accession>A0A841KXH2</accession>
<dbReference type="AlphaFoldDB" id="A0A841KXH2"/>
<comment type="caution">
    <text evidence="3">The sequence shown here is derived from an EMBL/GenBank/DDBJ whole genome shotgun (WGS) entry which is preliminary data.</text>
</comment>
<dbReference type="RefSeq" id="WP_184308622.1">
    <property type="nucleotide sequence ID" value="NZ_JACHEN010000004.1"/>
</dbReference>
<sequence length="289" mass="34250">MKTLYRSLFFIFILMIIGFGVYNYSKDNEMGQNQPPIPPVPDQTKYRLKLYFGSSNNNRLVSEERVIISDELQEEKLIIEELIKGPRNRTLKASIPEETKLLSIKTIDNICYVNFSKSFLDSYRWDLMNEAITIWSVVNSLTEIEQIQAVQFLIEGDRVGAIEKYYSLKEPFYRNEELFKKEVITPFDTFNVFLDYLRTGSYDNAYRMLSKTSTEKLDFLKFKLNMGTYIRELRDYEITKYQTQKYSNKVILLVTYEKKSTAIGNLDNEFMESWQMIYENGEWKIVMPI</sequence>
<evidence type="ECO:0000313" key="4">
    <source>
        <dbReference type="Proteomes" id="UP000579281"/>
    </source>
</evidence>
<dbReference type="Pfam" id="PF10646">
    <property type="entry name" value="Germane"/>
    <property type="match status" value="1"/>
</dbReference>
<evidence type="ECO:0000256" key="1">
    <source>
        <dbReference type="SAM" id="Phobius"/>
    </source>
</evidence>
<name>A0A841KXH2_9FIRM</name>